<dbReference type="InterPro" id="IPR020084">
    <property type="entry name" value="NUDIX_hydrolase_CS"/>
</dbReference>
<comment type="cofactor">
    <cofactor evidence="1">
        <name>Mg(2+)</name>
        <dbReference type="ChEBI" id="CHEBI:18420"/>
    </cofactor>
</comment>
<dbReference type="InterPro" id="IPR015797">
    <property type="entry name" value="NUDIX_hydrolase-like_dom_sf"/>
</dbReference>
<dbReference type="EMBL" id="RHHT01000028">
    <property type="protein sequence ID" value="RNB77733.1"/>
    <property type="molecule type" value="Genomic_DNA"/>
</dbReference>
<dbReference type="PRINTS" id="PR00502">
    <property type="entry name" value="NUDIXFAMILY"/>
</dbReference>
<feature type="domain" description="Nudix hydrolase" evidence="4">
    <location>
        <begin position="109"/>
        <end position="234"/>
    </location>
</feature>
<evidence type="ECO:0000313" key="6">
    <source>
        <dbReference type="Proteomes" id="UP000281915"/>
    </source>
</evidence>
<dbReference type="CDD" id="cd02883">
    <property type="entry name" value="NUDIX_Hydrolase"/>
    <property type="match status" value="1"/>
</dbReference>
<evidence type="ECO:0000259" key="4">
    <source>
        <dbReference type="PROSITE" id="PS51462"/>
    </source>
</evidence>
<comment type="caution">
    <text evidence="5">The sequence shown here is derived from an EMBL/GenBank/DDBJ whole genome shotgun (WGS) entry which is preliminary data.</text>
</comment>
<dbReference type="Gene3D" id="3.30.70.100">
    <property type="match status" value="1"/>
</dbReference>
<evidence type="ECO:0000256" key="3">
    <source>
        <dbReference type="RuleBase" id="RU003476"/>
    </source>
</evidence>
<dbReference type="SUPFAM" id="SSF55811">
    <property type="entry name" value="Nudix"/>
    <property type="match status" value="1"/>
</dbReference>
<dbReference type="InterPro" id="IPR000086">
    <property type="entry name" value="NUDIX_hydrolase_dom"/>
</dbReference>
<proteinExistence type="inferred from homology"/>
<dbReference type="Pfam" id="PF00293">
    <property type="entry name" value="NUDIX"/>
    <property type="match status" value="1"/>
</dbReference>
<dbReference type="SUPFAM" id="SSF54909">
    <property type="entry name" value="Dimeric alpha+beta barrel"/>
    <property type="match status" value="1"/>
</dbReference>
<dbReference type="Pfam" id="PF07978">
    <property type="entry name" value="NIPSNAP"/>
    <property type="match status" value="1"/>
</dbReference>
<evidence type="ECO:0000313" key="5">
    <source>
        <dbReference type="EMBL" id="RNB77733.1"/>
    </source>
</evidence>
<evidence type="ECO:0000256" key="2">
    <source>
        <dbReference type="ARBA" id="ARBA00022801"/>
    </source>
</evidence>
<comment type="similarity">
    <text evidence="3">Belongs to the Nudix hydrolase family.</text>
</comment>
<dbReference type="PROSITE" id="PS51462">
    <property type="entry name" value="NUDIX"/>
    <property type="match status" value="1"/>
</dbReference>
<protein>
    <submittedName>
        <fullName evidence="5">NUDIX domain-containing protein</fullName>
    </submittedName>
</protein>
<dbReference type="InterPro" id="IPR011008">
    <property type="entry name" value="Dimeric_a/b-barrel"/>
</dbReference>
<dbReference type="AlphaFoldDB" id="A0A3M8CQ11"/>
<sequence>MLFRRKTYKLHPGKRTEFDRFFHTYLYPNQIKHGARLVGRWVNEAEDEVFAIWQYDSMEHYEKIEQEIRSSELHQQAQGIRTSLGALYSESKQDFWTSTAEPETYHPPKHIVAVSGYITNETGEVLLVRNLHRSDTMELPGGMVEEGESLEEAVIREIFEETGITVKVFGVTGVYQNMTSGGICVMFRGEYASGQLQTAEGETTEAAFAQITEENLEDYITRPHLRVRLLDARNSRCVPYEAFRVRPYDLIRRLEE</sequence>
<accession>A0A3M8CQ11</accession>
<name>A0A3M8CQ11_9BACL</name>
<dbReference type="Proteomes" id="UP000281915">
    <property type="component" value="Unassembled WGS sequence"/>
</dbReference>
<dbReference type="PANTHER" id="PTHR43046">
    <property type="entry name" value="GDP-MANNOSE MANNOSYL HYDROLASE"/>
    <property type="match status" value="1"/>
</dbReference>
<dbReference type="InterPro" id="IPR012577">
    <property type="entry name" value="NIPSNAP"/>
</dbReference>
<organism evidence="5 6">
    <name type="scientific">Brevibacillus panacihumi</name>
    <dbReference type="NCBI Taxonomy" id="497735"/>
    <lineage>
        <taxon>Bacteria</taxon>
        <taxon>Bacillati</taxon>
        <taxon>Bacillota</taxon>
        <taxon>Bacilli</taxon>
        <taxon>Bacillales</taxon>
        <taxon>Paenibacillaceae</taxon>
        <taxon>Brevibacillus</taxon>
    </lineage>
</organism>
<keyword evidence="2 3" id="KW-0378">Hydrolase</keyword>
<dbReference type="PROSITE" id="PS00893">
    <property type="entry name" value="NUDIX_BOX"/>
    <property type="match status" value="1"/>
</dbReference>
<dbReference type="PANTHER" id="PTHR43046:SF2">
    <property type="entry name" value="8-OXO-DGTP DIPHOSPHATASE-RELATED"/>
    <property type="match status" value="1"/>
</dbReference>
<gene>
    <name evidence="5" type="ORF">EDM58_13740</name>
</gene>
<reference evidence="5 6" key="1">
    <citation type="submission" date="2018-10" db="EMBL/GenBank/DDBJ databases">
        <title>Phylogenomics of Brevibacillus.</title>
        <authorList>
            <person name="Dunlap C."/>
        </authorList>
    </citation>
    <scope>NUCLEOTIDE SEQUENCE [LARGE SCALE GENOMIC DNA]</scope>
    <source>
        <strain evidence="5 6">JCM 15085</strain>
    </source>
</reference>
<dbReference type="Gene3D" id="3.90.79.10">
    <property type="entry name" value="Nucleoside Triphosphate Pyrophosphohydrolase"/>
    <property type="match status" value="1"/>
</dbReference>
<evidence type="ECO:0000256" key="1">
    <source>
        <dbReference type="ARBA" id="ARBA00001946"/>
    </source>
</evidence>
<dbReference type="InterPro" id="IPR020476">
    <property type="entry name" value="Nudix_hydrolase"/>
</dbReference>
<dbReference type="GO" id="GO:0016787">
    <property type="term" value="F:hydrolase activity"/>
    <property type="evidence" value="ECO:0007669"/>
    <property type="project" value="UniProtKB-KW"/>
</dbReference>